<dbReference type="Gene3D" id="3.40.50.150">
    <property type="entry name" value="Vaccinia Virus protein VP39"/>
    <property type="match status" value="1"/>
</dbReference>
<dbReference type="InterPro" id="IPR029063">
    <property type="entry name" value="SAM-dependent_MTases_sf"/>
</dbReference>
<organism evidence="14 15">
    <name type="scientific">Tremblaya princeps</name>
    <dbReference type="NCBI Taxonomy" id="189385"/>
    <lineage>
        <taxon>Bacteria</taxon>
        <taxon>Pseudomonadati</taxon>
        <taxon>Pseudomonadota</taxon>
        <taxon>Betaproteobacteria</taxon>
        <taxon>Candidatus Tremblayella</taxon>
    </lineage>
</organism>
<evidence type="ECO:0000256" key="7">
    <source>
        <dbReference type="ARBA" id="ARBA00041129"/>
    </source>
</evidence>
<dbReference type="InterPro" id="IPR002877">
    <property type="entry name" value="RNA_MeTrfase_FtsJ_dom"/>
</dbReference>
<comment type="function">
    <text evidence="5 11">Specifically methylates the uridine in position 2552 of 23S rRNA at the 2'-O position of the ribose in the fully assembled 50S ribosomal subunit.</text>
</comment>
<evidence type="ECO:0000256" key="11">
    <source>
        <dbReference type="HAMAP-Rule" id="MF_01547"/>
    </source>
</evidence>
<comment type="subcellular location">
    <subcellularLocation>
        <location evidence="11">Cytoplasm</location>
    </subcellularLocation>
</comment>
<feature type="binding site" evidence="11">
    <location>
        <position position="82"/>
    </location>
    <ligand>
        <name>S-adenosyl-L-methionine</name>
        <dbReference type="ChEBI" id="CHEBI:59789"/>
    </ligand>
</feature>
<evidence type="ECO:0000256" key="5">
    <source>
        <dbReference type="ARBA" id="ARBA00037569"/>
    </source>
</evidence>
<feature type="binding site" evidence="11">
    <location>
        <position position="121"/>
    </location>
    <ligand>
        <name>S-adenosyl-L-methionine</name>
        <dbReference type="ChEBI" id="CHEBI:59789"/>
    </ligand>
</feature>
<feature type="active site" description="Proton acceptor" evidence="11 12">
    <location>
        <position position="185"/>
    </location>
</feature>
<evidence type="ECO:0000256" key="2">
    <source>
        <dbReference type="ARBA" id="ARBA00022603"/>
    </source>
</evidence>
<dbReference type="HAMAP" id="MF_01547">
    <property type="entry name" value="RNA_methyltr_E"/>
    <property type="match status" value="1"/>
</dbReference>
<evidence type="ECO:0000259" key="13">
    <source>
        <dbReference type="Pfam" id="PF01728"/>
    </source>
</evidence>
<dbReference type="PIRSF" id="PIRSF005461">
    <property type="entry name" value="23S_rRNA_mtase"/>
    <property type="match status" value="1"/>
</dbReference>
<evidence type="ECO:0000313" key="15">
    <source>
        <dbReference type="Proteomes" id="UP000075241"/>
    </source>
</evidence>
<sequence>MEGLVQPAYMLPLRLQELRIAWRSDMGRTSEWYARHVGDSFVRTSTAWGYRARAACKLKRLDAKYGLMSRQCDVLELGSSPGGWSQYISYERRVSGMAWRTVSVDMCPMVRLRGVSFVHGDITEAETVAEVSSRLPSGVGLILSDICPITSCARYLDSIAPAKVAEALLMVSRRLLLEGGALLHKTLLVRAEHIASVMERHFSSVEVYRAASSRSFNSEAYLLCVGG</sequence>
<proteinExistence type="inferred from homology"/>
<feature type="binding site" evidence="11">
    <location>
        <position position="84"/>
    </location>
    <ligand>
        <name>S-adenosyl-L-methionine</name>
        <dbReference type="ChEBI" id="CHEBI:59789"/>
    </ligand>
</feature>
<keyword evidence="1 11" id="KW-0698">rRNA processing</keyword>
<dbReference type="Proteomes" id="UP000075241">
    <property type="component" value="Chromosome I"/>
</dbReference>
<keyword evidence="11" id="KW-0963">Cytoplasm</keyword>
<evidence type="ECO:0000256" key="9">
    <source>
        <dbReference type="ARBA" id="ARBA00042745"/>
    </source>
</evidence>
<evidence type="ECO:0000256" key="3">
    <source>
        <dbReference type="ARBA" id="ARBA00022679"/>
    </source>
</evidence>
<feature type="binding site" evidence="11">
    <location>
        <position position="105"/>
    </location>
    <ligand>
        <name>S-adenosyl-L-methionine</name>
        <dbReference type="ChEBI" id="CHEBI:59789"/>
    </ligand>
</feature>
<evidence type="ECO:0000256" key="10">
    <source>
        <dbReference type="ARBA" id="ARBA00048970"/>
    </source>
</evidence>
<comment type="similarity">
    <text evidence="11">Belongs to the class I-like SAM-binding methyltransferase superfamily. RNA methyltransferase RlmE family.</text>
</comment>
<dbReference type="PANTHER" id="PTHR10920:SF18">
    <property type="entry name" value="RRNA METHYLTRANSFERASE 2, MITOCHONDRIAL"/>
    <property type="match status" value="1"/>
</dbReference>
<feature type="binding site" evidence="11">
    <location>
        <position position="145"/>
    </location>
    <ligand>
        <name>S-adenosyl-L-methionine</name>
        <dbReference type="ChEBI" id="CHEBI:59789"/>
    </ligand>
</feature>
<dbReference type="PATRIC" id="fig|189385.6.peg.74"/>
<evidence type="ECO:0000256" key="4">
    <source>
        <dbReference type="ARBA" id="ARBA00022691"/>
    </source>
</evidence>
<keyword evidence="4 11" id="KW-0949">S-adenosyl-L-methionine</keyword>
<evidence type="ECO:0000256" key="6">
    <source>
        <dbReference type="ARBA" id="ARBA00038861"/>
    </source>
</evidence>
<keyword evidence="2 11" id="KW-0489">Methyltransferase</keyword>
<evidence type="ECO:0000313" key="14">
    <source>
        <dbReference type="EMBL" id="CUX79121.1"/>
    </source>
</evidence>
<evidence type="ECO:0000256" key="1">
    <source>
        <dbReference type="ARBA" id="ARBA00022552"/>
    </source>
</evidence>
<keyword evidence="3 11" id="KW-0808">Transferase</keyword>
<dbReference type="EMBL" id="LN999056">
    <property type="protein sequence ID" value="CUX79121.1"/>
    <property type="molecule type" value="Genomic_DNA"/>
</dbReference>
<dbReference type="InterPro" id="IPR015507">
    <property type="entry name" value="rRNA-MeTfrase_E"/>
</dbReference>
<dbReference type="InterPro" id="IPR050082">
    <property type="entry name" value="RNA_methyltr_RlmE"/>
</dbReference>
<reference evidence="15" key="1">
    <citation type="submission" date="2016-01" db="EMBL/GenBank/DDBJ databases">
        <authorList>
            <person name="Husnik F."/>
        </authorList>
    </citation>
    <scope>NUCLEOTIDE SEQUENCE [LARGE SCALE GENOMIC DNA]</scope>
</reference>
<evidence type="ECO:0000256" key="8">
    <source>
        <dbReference type="ARBA" id="ARBA00041995"/>
    </source>
</evidence>
<accession>A0A143WNT5</accession>
<evidence type="ECO:0000256" key="12">
    <source>
        <dbReference type="PIRSR" id="PIRSR005461-1"/>
    </source>
</evidence>
<dbReference type="GO" id="GO:0005737">
    <property type="term" value="C:cytoplasm"/>
    <property type="evidence" value="ECO:0007669"/>
    <property type="project" value="UniProtKB-SubCell"/>
</dbReference>
<dbReference type="SUPFAM" id="SSF53335">
    <property type="entry name" value="S-adenosyl-L-methionine-dependent methyltransferases"/>
    <property type="match status" value="1"/>
</dbReference>
<name>A0A143WNT5_TREPR</name>
<dbReference type="Pfam" id="PF01728">
    <property type="entry name" value="FtsJ"/>
    <property type="match status" value="1"/>
</dbReference>
<dbReference type="AlphaFoldDB" id="A0A143WNT5"/>
<protein>
    <recommendedName>
        <fullName evidence="7 11">Ribosomal RNA large subunit methyltransferase E</fullName>
        <ecNumber evidence="6 11">2.1.1.166</ecNumber>
    </recommendedName>
    <alternativeName>
        <fullName evidence="9 11">23S rRNA Um2552 methyltransferase</fullName>
    </alternativeName>
    <alternativeName>
        <fullName evidence="8 11">rRNA (uridine-2'-O-)-methyltransferase</fullName>
    </alternativeName>
</protein>
<dbReference type="PANTHER" id="PTHR10920">
    <property type="entry name" value="RIBOSOMAL RNA METHYLTRANSFERASE"/>
    <property type="match status" value="1"/>
</dbReference>
<dbReference type="GO" id="GO:0008650">
    <property type="term" value="F:rRNA (uridine-2'-O-)-methyltransferase activity"/>
    <property type="evidence" value="ECO:0007669"/>
    <property type="project" value="UniProtKB-UniRule"/>
</dbReference>
<gene>
    <name evidence="11 14" type="primary">rlmE</name>
    <name evidence="11" type="synonym">ftsJ</name>
    <name evidence="11" type="synonym">rrmJ</name>
    <name evidence="14" type="ORF">FVIR_TP00066</name>
</gene>
<feature type="domain" description="Ribosomal RNA methyltransferase FtsJ" evidence="13">
    <location>
        <begin position="50"/>
        <end position="226"/>
    </location>
</feature>
<comment type="catalytic activity">
    <reaction evidence="10 11">
        <text>uridine(2552) in 23S rRNA + S-adenosyl-L-methionine = 2'-O-methyluridine(2552) in 23S rRNA + S-adenosyl-L-homocysteine + H(+)</text>
        <dbReference type="Rhea" id="RHEA:42720"/>
        <dbReference type="Rhea" id="RHEA-COMP:10202"/>
        <dbReference type="Rhea" id="RHEA-COMP:10203"/>
        <dbReference type="ChEBI" id="CHEBI:15378"/>
        <dbReference type="ChEBI" id="CHEBI:57856"/>
        <dbReference type="ChEBI" id="CHEBI:59789"/>
        <dbReference type="ChEBI" id="CHEBI:65315"/>
        <dbReference type="ChEBI" id="CHEBI:74478"/>
        <dbReference type="EC" id="2.1.1.166"/>
    </reaction>
</comment>
<dbReference type="EC" id="2.1.1.166" evidence="6 11"/>